<reference evidence="2" key="1">
    <citation type="submission" date="2013-07" db="EMBL/GenBank/DDBJ databases">
        <authorList>
            <person name="McIlroy S."/>
        </authorList>
    </citation>
    <scope>NUCLEOTIDE SEQUENCE [LARGE SCALE GENOMIC DNA]</scope>
    <source>
        <strain evidence="2">Run_A_D11</strain>
    </source>
</reference>
<dbReference type="Proteomes" id="UP000035760">
    <property type="component" value="Unassembled WGS sequence"/>
</dbReference>
<evidence type="ECO:0000313" key="3">
    <source>
        <dbReference type="Proteomes" id="UP000035760"/>
    </source>
</evidence>
<dbReference type="AlphaFoldDB" id="W6MCA9"/>
<dbReference type="OrthoDB" id="5625573at2"/>
<comment type="caution">
    <text evidence="2">The sequence shown here is derived from an EMBL/GenBank/DDBJ whole genome shotgun (WGS) entry which is preliminary data.</text>
</comment>
<keyword evidence="3" id="KW-1185">Reference proteome</keyword>
<sequence length="129" mass="13936">MVSRRTKKSKSVPAQMMELAFATPQVVAHRLGRMARAGSKPSARDAKEFQRMGTEKVAAFAESWSAMAFAAFHNSQTLTRALLTPSGKRGLKAQVSAARRTSAGAMDIMEKGLAPNSSTSRSERKTFSS</sequence>
<protein>
    <submittedName>
        <fullName evidence="2">Uncharacterized protein</fullName>
    </submittedName>
</protein>
<feature type="region of interest" description="Disordered" evidence="1">
    <location>
        <begin position="110"/>
        <end position="129"/>
    </location>
</feature>
<evidence type="ECO:0000313" key="2">
    <source>
        <dbReference type="EMBL" id="CDI03950.1"/>
    </source>
</evidence>
<dbReference type="RefSeq" id="WP_048675395.1">
    <property type="nucleotide sequence ID" value="NZ_CBTJ020000083.1"/>
</dbReference>
<reference evidence="2" key="2">
    <citation type="submission" date="2014-03" db="EMBL/GenBank/DDBJ databases">
        <title>Candidatus Competibacter-lineage genomes retrieved from metagenomes reveal functional metabolic diversity.</title>
        <authorList>
            <person name="McIlroy S.J."/>
            <person name="Albertsen M."/>
            <person name="Andresen E.K."/>
            <person name="Saunders A.M."/>
            <person name="Kristiansen R."/>
            <person name="Stokholm-Bjerregaard M."/>
            <person name="Nielsen K.L."/>
            <person name="Nielsen P.H."/>
        </authorList>
    </citation>
    <scope>NUCLEOTIDE SEQUENCE</scope>
    <source>
        <strain evidence="2">Run_A_D11</strain>
    </source>
</reference>
<accession>W6MCA9</accession>
<name>W6MCA9_9GAMM</name>
<gene>
    <name evidence="2" type="ORF">BN873_720044</name>
</gene>
<evidence type="ECO:0000256" key="1">
    <source>
        <dbReference type="SAM" id="MobiDB-lite"/>
    </source>
</evidence>
<organism evidence="2 3">
    <name type="scientific">Candidatus Competibacter denitrificans Run_A_D11</name>
    <dbReference type="NCBI Taxonomy" id="1400863"/>
    <lineage>
        <taxon>Bacteria</taxon>
        <taxon>Pseudomonadati</taxon>
        <taxon>Pseudomonadota</taxon>
        <taxon>Gammaproteobacteria</taxon>
        <taxon>Candidatus Competibacteraceae</taxon>
        <taxon>Candidatus Competibacter</taxon>
    </lineage>
</organism>
<proteinExistence type="predicted"/>
<dbReference type="EMBL" id="CBTJ020000083">
    <property type="protein sequence ID" value="CDI03950.1"/>
    <property type="molecule type" value="Genomic_DNA"/>
</dbReference>